<gene>
    <name evidence="1" type="ORF">METZ01_LOCUS231876</name>
</gene>
<evidence type="ECO:0000313" key="1">
    <source>
        <dbReference type="EMBL" id="SVB79022.1"/>
    </source>
</evidence>
<dbReference type="EMBL" id="UINC01057642">
    <property type="protein sequence ID" value="SVB79022.1"/>
    <property type="molecule type" value="Genomic_DNA"/>
</dbReference>
<feature type="non-terminal residue" evidence="1">
    <location>
        <position position="1"/>
    </location>
</feature>
<dbReference type="AlphaFoldDB" id="A0A382GVW6"/>
<reference evidence="1" key="1">
    <citation type="submission" date="2018-05" db="EMBL/GenBank/DDBJ databases">
        <authorList>
            <person name="Lanie J.A."/>
            <person name="Ng W.-L."/>
            <person name="Kazmierczak K.M."/>
            <person name="Andrzejewski T.M."/>
            <person name="Davidsen T.M."/>
            <person name="Wayne K.J."/>
            <person name="Tettelin H."/>
            <person name="Glass J.I."/>
            <person name="Rusch D."/>
            <person name="Podicherti R."/>
            <person name="Tsui H.-C.T."/>
            <person name="Winkler M.E."/>
        </authorList>
    </citation>
    <scope>NUCLEOTIDE SEQUENCE</scope>
</reference>
<organism evidence="1">
    <name type="scientific">marine metagenome</name>
    <dbReference type="NCBI Taxonomy" id="408172"/>
    <lineage>
        <taxon>unclassified sequences</taxon>
        <taxon>metagenomes</taxon>
        <taxon>ecological metagenomes</taxon>
    </lineage>
</organism>
<proteinExistence type="predicted"/>
<name>A0A382GVW6_9ZZZZ</name>
<accession>A0A382GVW6</accession>
<protein>
    <submittedName>
        <fullName evidence="1">Uncharacterized protein</fullName>
    </submittedName>
</protein>
<feature type="non-terminal residue" evidence="1">
    <location>
        <position position="39"/>
    </location>
</feature>
<sequence>VIRPKIKVHVQIVGGIGTISSVRWDPITSSIIYSQYTQD</sequence>